<feature type="transmembrane region" description="Helical" evidence="2">
    <location>
        <begin position="157"/>
        <end position="176"/>
    </location>
</feature>
<comment type="caution">
    <text evidence="4">The sequence shown here is derived from an EMBL/GenBank/DDBJ whole genome shotgun (WGS) entry which is preliminary data.</text>
</comment>
<evidence type="ECO:0000313" key="5">
    <source>
        <dbReference type="Proteomes" id="UP001286456"/>
    </source>
</evidence>
<keyword evidence="3" id="KW-0732">Signal</keyword>
<protein>
    <recommendedName>
        <fullName evidence="6">Extracellular membrane protein CFEM domain-containing protein</fullName>
    </recommendedName>
</protein>
<keyword evidence="2" id="KW-0812">Transmembrane</keyword>
<keyword evidence="2" id="KW-1133">Transmembrane helix</keyword>
<evidence type="ECO:0000256" key="3">
    <source>
        <dbReference type="SAM" id="SignalP"/>
    </source>
</evidence>
<gene>
    <name evidence="4" type="ORF">B0T19DRAFT_443536</name>
</gene>
<dbReference type="AlphaFoldDB" id="A0AAE0IFH8"/>
<name>A0AAE0IFH8_9PEZI</name>
<dbReference type="Proteomes" id="UP001286456">
    <property type="component" value="Unassembled WGS sequence"/>
</dbReference>
<evidence type="ECO:0000313" key="4">
    <source>
        <dbReference type="EMBL" id="KAK3324097.1"/>
    </source>
</evidence>
<evidence type="ECO:0008006" key="6">
    <source>
        <dbReference type="Google" id="ProtNLM"/>
    </source>
</evidence>
<organism evidence="4 5">
    <name type="scientific">Cercophora scortea</name>
    <dbReference type="NCBI Taxonomy" id="314031"/>
    <lineage>
        <taxon>Eukaryota</taxon>
        <taxon>Fungi</taxon>
        <taxon>Dikarya</taxon>
        <taxon>Ascomycota</taxon>
        <taxon>Pezizomycotina</taxon>
        <taxon>Sordariomycetes</taxon>
        <taxon>Sordariomycetidae</taxon>
        <taxon>Sordariales</taxon>
        <taxon>Lasiosphaeriaceae</taxon>
        <taxon>Cercophora</taxon>
    </lineage>
</organism>
<evidence type="ECO:0000256" key="2">
    <source>
        <dbReference type="SAM" id="Phobius"/>
    </source>
</evidence>
<dbReference type="EMBL" id="JAUEPO010000004">
    <property type="protein sequence ID" value="KAK3324097.1"/>
    <property type="molecule type" value="Genomic_DNA"/>
</dbReference>
<feature type="region of interest" description="Disordered" evidence="1">
    <location>
        <begin position="103"/>
        <end position="126"/>
    </location>
</feature>
<proteinExistence type="predicted"/>
<feature type="signal peptide" evidence="3">
    <location>
        <begin position="1"/>
        <end position="21"/>
    </location>
</feature>
<accession>A0AAE0IFH8</accession>
<feature type="chain" id="PRO_5042039795" description="Extracellular membrane protein CFEM domain-containing protein" evidence="3">
    <location>
        <begin position="22"/>
        <end position="177"/>
    </location>
</feature>
<reference evidence="4" key="1">
    <citation type="journal article" date="2023" name="Mol. Phylogenet. Evol.">
        <title>Genome-scale phylogeny and comparative genomics of the fungal order Sordariales.</title>
        <authorList>
            <person name="Hensen N."/>
            <person name="Bonometti L."/>
            <person name="Westerberg I."/>
            <person name="Brannstrom I.O."/>
            <person name="Guillou S."/>
            <person name="Cros-Aarteil S."/>
            <person name="Calhoun S."/>
            <person name="Haridas S."/>
            <person name="Kuo A."/>
            <person name="Mondo S."/>
            <person name="Pangilinan J."/>
            <person name="Riley R."/>
            <person name="LaButti K."/>
            <person name="Andreopoulos B."/>
            <person name="Lipzen A."/>
            <person name="Chen C."/>
            <person name="Yan M."/>
            <person name="Daum C."/>
            <person name="Ng V."/>
            <person name="Clum A."/>
            <person name="Steindorff A."/>
            <person name="Ohm R.A."/>
            <person name="Martin F."/>
            <person name="Silar P."/>
            <person name="Natvig D.O."/>
            <person name="Lalanne C."/>
            <person name="Gautier V."/>
            <person name="Ament-Velasquez S.L."/>
            <person name="Kruys A."/>
            <person name="Hutchinson M.I."/>
            <person name="Powell A.J."/>
            <person name="Barry K."/>
            <person name="Miller A.N."/>
            <person name="Grigoriev I.V."/>
            <person name="Debuchy R."/>
            <person name="Gladieux P."/>
            <person name="Hiltunen Thoren M."/>
            <person name="Johannesson H."/>
        </authorList>
    </citation>
    <scope>NUCLEOTIDE SEQUENCE</scope>
    <source>
        <strain evidence="4">SMH4131-1</strain>
    </source>
</reference>
<reference evidence="4" key="2">
    <citation type="submission" date="2023-06" db="EMBL/GenBank/DDBJ databases">
        <authorList>
            <consortium name="Lawrence Berkeley National Laboratory"/>
            <person name="Haridas S."/>
            <person name="Hensen N."/>
            <person name="Bonometti L."/>
            <person name="Westerberg I."/>
            <person name="Brannstrom I.O."/>
            <person name="Guillou S."/>
            <person name="Cros-Aarteil S."/>
            <person name="Calhoun S."/>
            <person name="Kuo A."/>
            <person name="Mondo S."/>
            <person name="Pangilinan J."/>
            <person name="Riley R."/>
            <person name="Labutti K."/>
            <person name="Andreopoulos B."/>
            <person name="Lipzen A."/>
            <person name="Chen C."/>
            <person name="Yanf M."/>
            <person name="Daum C."/>
            <person name="Ng V."/>
            <person name="Clum A."/>
            <person name="Steindorff A."/>
            <person name="Ohm R."/>
            <person name="Martin F."/>
            <person name="Silar P."/>
            <person name="Natvig D."/>
            <person name="Lalanne C."/>
            <person name="Gautier V."/>
            <person name="Ament-Velasquez S.L."/>
            <person name="Kruys A."/>
            <person name="Hutchinson M.I."/>
            <person name="Powell A.J."/>
            <person name="Barry K."/>
            <person name="Miller A.N."/>
            <person name="Grigoriev I.V."/>
            <person name="Debuchy R."/>
            <person name="Gladieux P."/>
            <person name="Thoren M.H."/>
            <person name="Johannesson H."/>
        </authorList>
    </citation>
    <scope>NUCLEOTIDE SEQUENCE</scope>
    <source>
        <strain evidence="4">SMH4131-1</strain>
    </source>
</reference>
<keyword evidence="5" id="KW-1185">Reference proteome</keyword>
<keyword evidence="2" id="KW-0472">Membrane</keyword>
<sequence length="177" mass="17276">MPSLPLLSLAVLALAGGIAQADHSTNCWSSGAPYSTCTDKVLPKTMCEGIFTPGAARSSCVCSTLSQMSSCYVENCDKTDFFTMYPRATSCVGMTPPAAAATPTVTGDGAVTTDAPATGTGTGVTPTATAGDVKATSTSSKNAAAPAATGLIAGADALYLSVGAALGLGVLVGVVVG</sequence>
<evidence type="ECO:0000256" key="1">
    <source>
        <dbReference type="SAM" id="MobiDB-lite"/>
    </source>
</evidence>